<feature type="region of interest" description="Disordered" evidence="1">
    <location>
        <begin position="195"/>
        <end position="219"/>
    </location>
</feature>
<sequence length="238" mass="24999">MMRTYSPFLLLCFLGVVACSSTLDVGDDQNDGGAQGPGPAGAKRMFVTSTAYTGNLAAHGHGETVSPENDPGANGADKLCQAAATAGRLGGTWKAWISSHSPDQDPATTAHHALDRIADVAGGWYNVDRTKLLFTNKANLVTMPSQEAWSTADELTIALKDESGRRLERGTLVWTGTTTGGRLASADCLSWTDDQDRNGGSKGTVGVVGKEPSTWTDDSGRGLGAECEHAAHLYCLEQ</sequence>
<name>A0ABZ2K215_9BACT</name>
<accession>A0ABZ2K215</accession>
<feature type="signal peptide" evidence="2">
    <location>
        <begin position="1"/>
        <end position="18"/>
    </location>
</feature>
<dbReference type="RefSeq" id="WP_394843270.1">
    <property type="nucleotide sequence ID" value="NZ_CP089982.1"/>
</dbReference>
<dbReference type="SUPFAM" id="SSF56436">
    <property type="entry name" value="C-type lectin-like"/>
    <property type="match status" value="1"/>
</dbReference>
<keyword evidence="5" id="KW-1185">Reference proteome</keyword>
<dbReference type="InterPro" id="IPR016187">
    <property type="entry name" value="CTDL_fold"/>
</dbReference>
<reference evidence="4 5" key="1">
    <citation type="submission" date="2021-12" db="EMBL/GenBank/DDBJ databases">
        <title>Discovery of the Pendulisporaceae a myxobacterial family with distinct sporulation behavior and unique specialized metabolism.</title>
        <authorList>
            <person name="Garcia R."/>
            <person name="Popoff A."/>
            <person name="Bader C.D."/>
            <person name="Loehr J."/>
            <person name="Walesch S."/>
            <person name="Walt C."/>
            <person name="Boldt J."/>
            <person name="Bunk B."/>
            <person name="Haeckl F.J.F.P.J."/>
            <person name="Gunesch A.P."/>
            <person name="Birkelbach J."/>
            <person name="Nuebel U."/>
            <person name="Pietschmann T."/>
            <person name="Bach T."/>
            <person name="Mueller R."/>
        </authorList>
    </citation>
    <scope>NUCLEOTIDE SEQUENCE [LARGE SCALE GENOMIC DNA]</scope>
    <source>
        <strain evidence="4 5">MSr12523</strain>
    </source>
</reference>
<organism evidence="4 5">
    <name type="scientific">Pendulispora brunnea</name>
    <dbReference type="NCBI Taxonomy" id="2905690"/>
    <lineage>
        <taxon>Bacteria</taxon>
        <taxon>Pseudomonadati</taxon>
        <taxon>Myxococcota</taxon>
        <taxon>Myxococcia</taxon>
        <taxon>Myxococcales</taxon>
        <taxon>Sorangiineae</taxon>
        <taxon>Pendulisporaceae</taxon>
        <taxon>Pendulispora</taxon>
    </lineage>
</organism>
<dbReference type="InterPro" id="IPR016186">
    <property type="entry name" value="C-type_lectin-like/link_sf"/>
</dbReference>
<evidence type="ECO:0000313" key="5">
    <source>
        <dbReference type="Proteomes" id="UP001379533"/>
    </source>
</evidence>
<feature type="chain" id="PRO_5046763775" evidence="2">
    <location>
        <begin position="19"/>
        <end position="238"/>
    </location>
</feature>
<dbReference type="Gene3D" id="3.10.100.10">
    <property type="entry name" value="Mannose-Binding Protein A, subunit A"/>
    <property type="match status" value="1"/>
</dbReference>
<dbReference type="Pfam" id="PF07588">
    <property type="entry name" value="DUF1554"/>
    <property type="match status" value="1"/>
</dbReference>
<feature type="domain" description="DUF1554" evidence="3">
    <location>
        <begin position="72"/>
        <end position="204"/>
    </location>
</feature>
<gene>
    <name evidence="4" type="ORF">LZC95_40250</name>
</gene>
<dbReference type="InterPro" id="IPR011448">
    <property type="entry name" value="DUF1554"/>
</dbReference>
<proteinExistence type="predicted"/>
<dbReference type="Proteomes" id="UP001379533">
    <property type="component" value="Chromosome"/>
</dbReference>
<evidence type="ECO:0000313" key="4">
    <source>
        <dbReference type="EMBL" id="WXA92667.1"/>
    </source>
</evidence>
<keyword evidence="2" id="KW-0732">Signal</keyword>
<protein>
    <submittedName>
        <fullName evidence="4">DUF1554 domain-containing protein</fullName>
    </submittedName>
</protein>
<evidence type="ECO:0000259" key="3">
    <source>
        <dbReference type="Pfam" id="PF07588"/>
    </source>
</evidence>
<evidence type="ECO:0000256" key="2">
    <source>
        <dbReference type="SAM" id="SignalP"/>
    </source>
</evidence>
<evidence type="ECO:0000256" key="1">
    <source>
        <dbReference type="SAM" id="MobiDB-lite"/>
    </source>
</evidence>
<dbReference type="PROSITE" id="PS51257">
    <property type="entry name" value="PROKAR_LIPOPROTEIN"/>
    <property type="match status" value="1"/>
</dbReference>
<dbReference type="EMBL" id="CP089982">
    <property type="protein sequence ID" value="WXA92667.1"/>
    <property type="molecule type" value="Genomic_DNA"/>
</dbReference>